<dbReference type="InterPro" id="IPR010181">
    <property type="entry name" value="CGCAxxGCC_motif"/>
</dbReference>
<organism evidence="1 2">
    <name type="scientific">Clostridium botulinum (strain Kyoto / Type A2)</name>
    <dbReference type="NCBI Taxonomy" id="536232"/>
    <lineage>
        <taxon>Bacteria</taxon>
        <taxon>Bacillati</taxon>
        <taxon>Bacillota</taxon>
        <taxon>Clostridia</taxon>
        <taxon>Eubacteriales</taxon>
        <taxon>Clostridiaceae</taxon>
        <taxon>Clostridium</taxon>
    </lineage>
</organism>
<dbReference type="SUPFAM" id="SSF48695">
    <property type="entry name" value="Multiheme cytochromes"/>
    <property type="match status" value="1"/>
</dbReference>
<dbReference type="RefSeq" id="WP_012705459.1">
    <property type="nucleotide sequence ID" value="NC_012563.1"/>
</dbReference>
<dbReference type="InterPro" id="IPR036280">
    <property type="entry name" value="Multihaem_cyt_sf"/>
</dbReference>
<protein>
    <submittedName>
        <fullName evidence="1">C_GCAxxG_C_C family protein</fullName>
    </submittedName>
</protein>
<gene>
    <name evidence="1" type="ordered locus">CLM_0904</name>
</gene>
<evidence type="ECO:0000313" key="2">
    <source>
        <dbReference type="Proteomes" id="UP000001374"/>
    </source>
</evidence>
<dbReference type="eggNOG" id="ENOG5030CC5">
    <property type="taxonomic scope" value="Bacteria"/>
</dbReference>
<evidence type="ECO:0000313" key="1">
    <source>
        <dbReference type="EMBL" id="ACO86688.1"/>
    </source>
</evidence>
<proteinExistence type="predicted"/>
<dbReference type="AlphaFoldDB" id="C1FUI6"/>
<accession>C1FUI6</accession>
<dbReference type="NCBIfam" id="TIGR01909">
    <property type="entry name" value="C_GCAxxG_C_C"/>
    <property type="match status" value="1"/>
</dbReference>
<sequence>MMNNVDFDKIREVAENYYRNGDFYCSEAVVKTIRDEFKIEVSDDVIAMASGFPVGIGGSGCTCGAITGGIMALGMVFGRKEAKDPRVAKSMELSKKLHDDFKEEHKSLCCRSLTKGMELGSKEHMDQCIAFTGEVAERVARIIVENSK</sequence>
<dbReference type="Pfam" id="PF09719">
    <property type="entry name" value="C_GCAxxG_C_C"/>
    <property type="match status" value="1"/>
</dbReference>
<dbReference type="EMBL" id="CP001581">
    <property type="protein sequence ID" value="ACO86688.1"/>
    <property type="molecule type" value="Genomic_DNA"/>
</dbReference>
<dbReference type="Proteomes" id="UP000001374">
    <property type="component" value="Chromosome"/>
</dbReference>
<reference evidence="1 2" key="1">
    <citation type="submission" date="2008-10" db="EMBL/GenBank/DDBJ databases">
        <title>Genome sequence of Clostridium botulinum A2 Kyoto.</title>
        <authorList>
            <person name="Shrivastava S."/>
            <person name="Brinkac L.M."/>
            <person name="Brown J.L."/>
            <person name="Bruce D."/>
            <person name="Detter C.C."/>
            <person name="Johnson E.A."/>
            <person name="Munk C.A."/>
            <person name="Smith L.A."/>
            <person name="Smith T.J."/>
            <person name="Sutton G."/>
            <person name="Brettin T.S."/>
        </authorList>
    </citation>
    <scope>NUCLEOTIDE SEQUENCE [LARGE SCALE GENOMIC DNA]</scope>
    <source>
        <strain evidence="2">Kyoto / Type A2</strain>
    </source>
</reference>
<dbReference type="HOGENOM" id="CLU_091283_0_0_9"/>
<dbReference type="KEGG" id="cby:CLM_0904"/>
<name>C1FUI6_CLOBJ</name>